<gene>
    <name evidence="3" type="ORF">PVAND_010119</name>
</gene>
<feature type="region of interest" description="Disordered" evidence="1">
    <location>
        <begin position="108"/>
        <end position="138"/>
    </location>
</feature>
<keyword evidence="4" id="KW-1185">Reference proteome</keyword>
<sequence>MKLTILFITFFNIFTWINCETEKQYFVNIQVAPGFQVDRFSIEGHQDNQAPQQVPQVPQVPQVQNQNQGVLNNNVQAPQAPLIPTTLPETTILPTTIISIPELAVEAAAAANTKKKPEEPKKETGEKAAEPTDEEIQK</sequence>
<comment type="caution">
    <text evidence="3">The sequence shown here is derived from an EMBL/GenBank/DDBJ whole genome shotgun (WGS) entry which is preliminary data.</text>
</comment>
<feature type="chain" id="PRO_5039915591" evidence="2">
    <location>
        <begin position="20"/>
        <end position="138"/>
    </location>
</feature>
<proteinExistence type="predicted"/>
<reference evidence="3" key="1">
    <citation type="submission" date="2021-03" db="EMBL/GenBank/DDBJ databases">
        <title>Chromosome level genome of the anhydrobiotic midge Polypedilum vanderplanki.</title>
        <authorList>
            <person name="Yoshida Y."/>
            <person name="Kikawada T."/>
            <person name="Gusev O."/>
        </authorList>
    </citation>
    <scope>NUCLEOTIDE SEQUENCE</scope>
    <source>
        <strain evidence="3">NIAS01</strain>
        <tissue evidence="3">Whole body or cell culture</tissue>
    </source>
</reference>
<evidence type="ECO:0000313" key="4">
    <source>
        <dbReference type="Proteomes" id="UP001107558"/>
    </source>
</evidence>
<protein>
    <submittedName>
        <fullName evidence="3">Uncharacterized protein</fullName>
    </submittedName>
</protein>
<feature type="signal peptide" evidence="2">
    <location>
        <begin position="1"/>
        <end position="19"/>
    </location>
</feature>
<name>A0A9J6CEL6_POLVA</name>
<dbReference type="EMBL" id="JADBJN010000001">
    <property type="protein sequence ID" value="KAG5680625.1"/>
    <property type="molecule type" value="Genomic_DNA"/>
</dbReference>
<organism evidence="3 4">
    <name type="scientific">Polypedilum vanderplanki</name>
    <name type="common">Sleeping chironomid midge</name>
    <dbReference type="NCBI Taxonomy" id="319348"/>
    <lineage>
        <taxon>Eukaryota</taxon>
        <taxon>Metazoa</taxon>
        <taxon>Ecdysozoa</taxon>
        <taxon>Arthropoda</taxon>
        <taxon>Hexapoda</taxon>
        <taxon>Insecta</taxon>
        <taxon>Pterygota</taxon>
        <taxon>Neoptera</taxon>
        <taxon>Endopterygota</taxon>
        <taxon>Diptera</taxon>
        <taxon>Nematocera</taxon>
        <taxon>Chironomoidea</taxon>
        <taxon>Chironomidae</taxon>
        <taxon>Chironominae</taxon>
        <taxon>Polypedilum</taxon>
        <taxon>Polypedilum</taxon>
    </lineage>
</organism>
<accession>A0A9J6CEL6</accession>
<evidence type="ECO:0000256" key="2">
    <source>
        <dbReference type="SAM" id="SignalP"/>
    </source>
</evidence>
<evidence type="ECO:0000313" key="3">
    <source>
        <dbReference type="EMBL" id="KAG5680625.1"/>
    </source>
</evidence>
<evidence type="ECO:0000256" key="1">
    <source>
        <dbReference type="SAM" id="MobiDB-lite"/>
    </source>
</evidence>
<dbReference type="AlphaFoldDB" id="A0A9J6CEL6"/>
<feature type="compositionally biased region" description="Basic and acidic residues" evidence="1">
    <location>
        <begin position="115"/>
        <end position="138"/>
    </location>
</feature>
<keyword evidence="2" id="KW-0732">Signal</keyword>
<dbReference type="Proteomes" id="UP001107558">
    <property type="component" value="Chromosome 1"/>
</dbReference>